<feature type="compositionally biased region" description="Basic residues" evidence="1">
    <location>
        <begin position="522"/>
        <end position="556"/>
    </location>
</feature>
<feature type="signal peptide" evidence="2">
    <location>
        <begin position="1"/>
        <end position="16"/>
    </location>
</feature>
<accession>A0A3B0MUJ2</accession>
<organism evidence="4">
    <name type="scientific">Theileria annulata</name>
    <dbReference type="NCBI Taxonomy" id="5874"/>
    <lineage>
        <taxon>Eukaryota</taxon>
        <taxon>Sar</taxon>
        <taxon>Alveolata</taxon>
        <taxon>Apicomplexa</taxon>
        <taxon>Aconoidasida</taxon>
        <taxon>Piroplasmida</taxon>
        <taxon>Theileriidae</taxon>
        <taxon>Theileria</taxon>
    </lineage>
</organism>
<evidence type="ECO:0000256" key="2">
    <source>
        <dbReference type="SAM" id="SignalP"/>
    </source>
</evidence>
<protein>
    <submittedName>
        <fullName evidence="4">Uncharacterized protein</fullName>
    </submittedName>
</protein>
<feature type="region of interest" description="Disordered" evidence="1">
    <location>
        <begin position="356"/>
        <end position="382"/>
    </location>
</feature>
<dbReference type="VEuPathDB" id="PiroplasmaDB:TA03545"/>
<dbReference type="AlphaFoldDB" id="A0A3B0MUJ2"/>
<feature type="compositionally biased region" description="Polar residues" evidence="1">
    <location>
        <begin position="234"/>
        <end position="254"/>
    </location>
</feature>
<feature type="compositionally biased region" description="Polar residues" evidence="1">
    <location>
        <begin position="182"/>
        <end position="198"/>
    </location>
</feature>
<feature type="compositionally biased region" description="Basic and acidic residues" evidence="1">
    <location>
        <begin position="140"/>
        <end position="180"/>
    </location>
</feature>
<feature type="compositionally biased region" description="Basic and acidic residues" evidence="1">
    <location>
        <begin position="644"/>
        <end position="705"/>
    </location>
</feature>
<evidence type="ECO:0000256" key="1">
    <source>
        <dbReference type="SAM" id="MobiDB-lite"/>
    </source>
</evidence>
<feature type="region of interest" description="Disordered" evidence="1">
    <location>
        <begin position="644"/>
        <end position="714"/>
    </location>
</feature>
<feature type="compositionally biased region" description="Basic and acidic residues" evidence="1">
    <location>
        <begin position="557"/>
        <end position="569"/>
    </location>
</feature>
<keyword evidence="2" id="KW-0732">Signal</keyword>
<dbReference type="EMBL" id="UIVT01000003">
    <property type="protein sequence ID" value="SVP93395.1"/>
    <property type="molecule type" value="Genomic_DNA"/>
</dbReference>
<evidence type="ECO:0000313" key="3">
    <source>
        <dbReference type="EMBL" id="SVP92591.1"/>
    </source>
</evidence>
<proteinExistence type="predicted"/>
<gene>
    <name evidence="4" type="ORF">TAT_000238600</name>
    <name evidence="3" type="ORF">TAV_000238700</name>
</gene>
<evidence type="ECO:0000313" key="4">
    <source>
        <dbReference type="EMBL" id="SVP93395.1"/>
    </source>
</evidence>
<feature type="region of interest" description="Disordered" evidence="1">
    <location>
        <begin position="124"/>
        <end position="207"/>
    </location>
</feature>
<reference evidence="4" key="1">
    <citation type="submission" date="2018-07" db="EMBL/GenBank/DDBJ databases">
        <authorList>
            <person name="Quirk P.G."/>
            <person name="Krulwich T.A."/>
        </authorList>
    </citation>
    <scope>NUCLEOTIDE SEQUENCE</scope>
    <source>
        <strain evidence="4">Anand</strain>
    </source>
</reference>
<feature type="region of interest" description="Disordered" evidence="1">
    <location>
        <begin position="225"/>
        <end position="261"/>
    </location>
</feature>
<name>A0A3B0MUJ2_THEAN</name>
<dbReference type="EMBL" id="UIVS01000003">
    <property type="protein sequence ID" value="SVP92591.1"/>
    <property type="molecule type" value="Genomic_DNA"/>
</dbReference>
<feature type="region of interest" description="Disordered" evidence="1">
    <location>
        <begin position="509"/>
        <end position="594"/>
    </location>
</feature>
<sequence length="714" mass="80976">MNITTFLMLSFSVVSCVNIEDVSDDPLTLFDPLESGGALSQYDDLTDFDFSKELSPLDEDVETDLDELDSEETPSDEHYDTEIKDATRLSCPFSGKNCRFKKAKCRCSSKDGDFKFTMKKFAMTGDDKTEEPESPEEQQELPKEHTDVHEQSKQHFDTHDQSKEHTDVHEQSKEHSEAPKSLEQQTEPPKSLVQQTEPTPKEIVQQVPEMIEGFKMLEDLNDPSQLVLGKAQDGTVSEQPSNDSGLQMVPTTGGQDEFEDKTIRVRTEDKKDKDKKVHEYEYLRVKKVDNKNGIKETHLESPKSQNPSVMYHKGAIPKMDLSVKSRISSVFPPKVDEQAPAPEAIEHSQPLAIEYPQHSTTDNSKPLAIEYPQHSTTDNSKPLAIEYPQHSTTDNSKPLAIEYPQHSTTDNSKPLAIEYPQHSTTDNSKPLAIEYPQHSTTGEEAPRKLAEVKQHKQESSQTQSMAVKPFNKDLTVQKFKPVVTQGLKKPVGPPTPKFVSLSYPGEVTDLTAGNFREGARLRSLKKNKSKKSKGKASKGKKAKKAKKAKKSKKPKKTKEQKLAEKEKKKEMKKKKKLSNEQAEKNQNAILEKMREKDRFLGEKLEKEKEELEKKQESGAAIAKRVRQLQIEKDRQEKKIKLAEKRIQAKKDLERKAEKAETLKQLKKEKELLREQEKQLDDMKVDSVDGDHESGGEDQLLEKNSSDDTDDSTNL</sequence>
<feature type="chain" id="PRO_5036076027" evidence="2">
    <location>
        <begin position="17"/>
        <end position="714"/>
    </location>
</feature>
<feature type="compositionally biased region" description="Acidic residues" evidence="1">
    <location>
        <begin position="128"/>
        <end position="139"/>
    </location>
</feature>